<reference evidence="2" key="1">
    <citation type="journal article" date="2019" name="Int. J. Syst. Evol. Microbiol.">
        <title>The Global Catalogue of Microorganisms (GCM) 10K type strain sequencing project: providing services to taxonomists for standard genome sequencing and annotation.</title>
        <authorList>
            <consortium name="The Broad Institute Genomics Platform"/>
            <consortium name="The Broad Institute Genome Sequencing Center for Infectious Disease"/>
            <person name="Wu L."/>
            <person name="Ma J."/>
        </authorList>
    </citation>
    <scope>NUCLEOTIDE SEQUENCE [LARGE SCALE GENOMIC DNA]</scope>
    <source>
        <strain evidence="2">JCM 13378</strain>
    </source>
</reference>
<dbReference type="RefSeq" id="WP_343845930.1">
    <property type="nucleotide sequence ID" value="NZ_BAAAEI010000017.1"/>
</dbReference>
<proteinExistence type="predicted"/>
<comment type="caution">
    <text evidence="1">The sequence shown here is derived from an EMBL/GenBank/DDBJ whole genome shotgun (WGS) entry which is preliminary data.</text>
</comment>
<dbReference type="EMBL" id="BAAAEI010000017">
    <property type="protein sequence ID" value="GAA0363189.1"/>
    <property type="molecule type" value="Genomic_DNA"/>
</dbReference>
<protein>
    <recommendedName>
        <fullName evidence="3">Lipoprotein</fullName>
    </recommendedName>
</protein>
<evidence type="ECO:0000313" key="1">
    <source>
        <dbReference type="EMBL" id="GAA0363189.1"/>
    </source>
</evidence>
<evidence type="ECO:0000313" key="2">
    <source>
        <dbReference type="Proteomes" id="UP001501757"/>
    </source>
</evidence>
<gene>
    <name evidence="1" type="ORF">GCM10009092_29450</name>
</gene>
<dbReference type="InterPro" id="IPR038314">
    <property type="entry name" value="T6SS_sf"/>
</dbReference>
<evidence type="ECO:0008006" key="3">
    <source>
        <dbReference type="Google" id="ProtNLM"/>
    </source>
</evidence>
<accession>A0ABP3H6A1</accession>
<dbReference type="Proteomes" id="UP001501757">
    <property type="component" value="Unassembled WGS sequence"/>
</dbReference>
<keyword evidence="2" id="KW-1185">Reference proteome</keyword>
<name>A0ABP3H6A1_9ALTE</name>
<sequence length="119" mass="13245">MGVKGLISGSVLLLCTGCSIQGGKVEPEYEFTLFKHYALTSCIAQGYSSGDVYTDSVAALNGYRERSSLPLEAFQQLNLSIQRWLQKPYRDSSGEKTEIAACADFVESNELKELFKRYK</sequence>
<organism evidence="1 2">
    <name type="scientific">Bowmanella denitrificans</name>
    <dbReference type="NCBI Taxonomy" id="366582"/>
    <lineage>
        <taxon>Bacteria</taxon>
        <taxon>Pseudomonadati</taxon>
        <taxon>Pseudomonadota</taxon>
        <taxon>Gammaproteobacteria</taxon>
        <taxon>Alteromonadales</taxon>
        <taxon>Alteromonadaceae</taxon>
        <taxon>Bowmanella</taxon>
    </lineage>
</organism>
<dbReference type="Gene3D" id="1.20.120.1620">
    <property type="match status" value="1"/>
</dbReference>